<dbReference type="PATRIC" id="fig|523844.20.peg.1937"/>
<dbReference type="KEGG" id="mthr:MSTHT_1556"/>
<sequence>MKTSAWKIFVIFEYSKFMIISIPHSFLYFVRPRYPLSYAVGFITHLSCITYFSTAYLEAVEEFEDFCLEELYNL</sequence>
<organism evidence="2 3">
    <name type="scientific">Methanosarcina thermophila (strain ATCC 43570 / DSM 1825 / OCM 12 / VKM B-1830 / TM-1)</name>
    <dbReference type="NCBI Taxonomy" id="523844"/>
    <lineage>
        <taxon>Archaea</taxon>
        <taxon>Methanobacteriati</taxon>
        <taxon>Methanobacteriota</taxon>
        <taxon>Stenosarchaea group</taxon>
        <taxon>Methanomicrobia</taxon>
        <taxon>Methanosarcinales</taxon>
        <taxon>Methanosarcinaceae</taxon>
        <taxon>Methanosarcina</taxon>
    </lineage>
</organism>
<name>A0A0E3H915_METTT</name>
<dbReference type="AlphaFoldDB" id="A0A0E3H915"/>
<evidence type="ECO:0000256" key="1">
    <source>
        <dbReference type="SAM" id="Phobius"/>
    </source>
</evidence>
<proteinExistence type="predicted"/>
<feature type="transmembrane region" description="Helical" evidence="1">
    <location>
        <begin position="6"/>
        <end position="29"/>
    </location>
</feature>
<reference evidence="2 3" key="1">
    <citation type="submission" date="2014-07" db="EMBL/GenBank/DDBJ databases">
        <title>Methanogenic archaea and the global carbon cycle.</title>
        <authorList>
            <person name="Henriksen J.R."/>
            <person name="Luke J."/>
            <person name="Reinhart S."/>
            <person name="Benedict M.N."/>
            <person name="Youngblut N.D."/>
            <person name="Metcalf M.E."/>
            <person name="Whitaker R.J."/>
            <person name="Metcalf W.W."/>
        </authorList>
    </citation>
    <scope>NUCLEOTIDE SEQUENCE [LARGE SCALE GENOMIC DNA]</scope>
    <source>
        <strain evidence="3">ATCC 43570 / DSM 1825 / OCM 12 / VKM B-1830 / TM-1</strain>
    </source>
</reference>
<dbReference type="HOGENOM" id="CLU_2679007_0_0_2"/>
<evidence type="ECO:0000313" key="3">
    <source>
        <dbReference type="Proteomes" id="UP000066529"/>
    </source>
</evidence>
<feature type="transmembrane region" description="Helical" evidence="1">
    <location>
        <begin position="36"/>
        <end position="56"/>
    </location>
</feature>
<keyword evidence="1" id="KW-0812">Transmembrane</keyword>
<dbReference type="Proteomes" id="UP000066529">
    <property type="component" value="Chromosome"/>
</dbReference>
<gene>
    <name evidence="2" type="ORF">MSTHT_1556</name>
</gene>
<dbReference type="EMBL" id="CP009501">
    <property type="protein sequence ID" value="AKB13314.1"/>
    <property type="molecule type" value="Genomic_DNA"/>
</dbReference>
<protein>
    <submittedName>
        <fullName evidence="2">Uncharacterized protein</fullName>
    </submittedName>
</protein>
<evidence type="ECO:0000313" key="2">
    <source>
        <dbReference type="EMBL" id="AKB13314.1"/>
    </source>
</evidence>
<accession>A0A0E3H915</accession>
<keyword evidence="1" id="KW-1133">Transmembrane helix</keyword>
<keyword evidence="1" id="KW-0472">Membrane</keyword>